<dbReference type="EMBL" id="MT144290">
    <property type="protein sequence ID" value="QJA51812.1"/>
    <property type="molecule type" value="Genomic_DNA"/>
</dbReference>
<dbReference type="AlphaFoldDB" id="A0A6H1ZWH2"/>
<reference evidence="1" key="1">
    <citation type="submission" date="2020-03" db="EMBL/GenBank/DDBJ databases">
        <title>The deep terrestrial virosphere.</title>
        <authorList>
            <person name="Holmfeldt K."/>
            <person name="Nilsson E."/>
            <person name="Simone D."/>
            <person name="Lopez-Fernandez M."/>
            <person name="Wu X."/>
            <person name="de Brujin I."/>
            <person name="Lundin D."/>
            <person name="Andersson A."/>
            <person name="Bertilsson S."/>
            <person name="Dopson M."/>
        </authorList>
    </citation>
    <scope>NUCLEOTIDE SEQUENCE</scope>
    <source>
        <strain evidence="1">TM448A02308</strain>
    </source>
</reference>
<organism evidence="1">
    <name type="scientific">viral metagenome</name>
    <dbReference type="NCBI Taxonomy" id="1070528"/>
    <lineage>
        <taxon>unclassified sequences</taxon>
        <taxon>metagenomes</taxon>
        <taxon>organismal metagenomes</taxon>
    </lineage>
</organism>
<name>A0A6H1ZWH2_9ZZZZ</name>
<sequence>MSNIIISEEHQSVNHKVDPLTVEVYHLLKSGELVESLTNDPHLGKRFSYKGFHVQLGKILDGLQHQAFAFGKIKGKEVELHSDVMETEHEAGHQIVQYINAARRIN</sequence>
<evidence type="ECO:0000313" key="1">
    <source>
        <dbReference type="EMBL" id="QJA51812.1"/>
    </source>
</evidence>
<gene>
    <name evidence="1" type="ORF">TM448A02308_0007</name>
</gene>
<protein>
    <submittedName>
        <fullName evidence="1">Uncharacterized protein</fullName>
    </submittedName>
</protein>
<proteinExistence type="predicted"/>
<accession>A0A6H1ZWH2</accession>